<dbReference type="AlphaFoldDB" id="A0A392UPP9"/>
<evidence type="ECO:0000256" key="1">
    <source>
        <dbReference type="SAM" id="MobiDB-lite"/>
    </source>
</evidence>
<dbReference type="EMBL" id="LXQA010858103">
    <property type="protein sequence ID" value="MCI74320.1"/>
    <property type="molecule type" value="Genomic_DNA"/>
</dbReference>
<protein>
    <submittedName>
        <fullName evidence="2">Uncharacterized protein</fullName>
    </submittedName>
</protein>
<proteinExistence type="predicted"/>
<name>A0A392UPP9_9FABA</name>
<accession>A0A392UPP9</accession>
<sequence length="53" mass="5159">MSSAIAASAGDAGSTLPGSDSPPQTLVGPPQTPLTGDAAHTDPRVGPESIFLN</sequence>
<dbReference type="Proteomes" id="UP000265520">
    <property type="component" value="Unassembled WGS sequence"/>
</dbReference>
<evidence type="ECO:0000313" key="3">
    <source>
        <dbReference type="Proteomes" id="UP000265520"/>
    </source>
</evidence>
<evidence type="ECO:0000313" key="2">
    <source>
        <dbReference type="EMBL" id="MCI74320.1"/>
    </source>
</evidence>
<comment type="caution">
    <text evidence="2">The sequence shown here is derived from an EMBL/GenBank/DDBJ whole genome shotgun (WGS) entry which is preliminary data.</text>
</comment>
<organism evidence="2 3">
    <name type="scientific">Trifolium medium</name>
    <dbReference type="NCBI Taxonomy" id="97028"/>
    <lineage>
        <taxon>Eukaryota</taxon>
        <taxon>Viridiplantae</taxon>
        <taxon>Streptophyta</taxon>
        <taxon>Embryophyta</taxon>
        <taxon>Tracheophyta</taxon>
        <taxon>Spermatophyta</taxon>
        <taxon>Magnoliopsida</taxon>
        <taxon>eudicotyledons</taxon>
        <taxon>Gunneridae</taxon>
        <taxon>Pentapetalae</taxon>
        <taxon>rosids</taxon>
        <taxon>fabids</taxon>
        <taxon>Fabales</taxon>
        <taxon>Fabaceae</taxon>
        <taxon>Papilionoideae</taxon>
        <taxon>50 kb inversion clade</taxon>
        <taxon>NPAAA clade</taxon>
        <taxon>Hologalegina</taxon>
        <taxon>IRL clade</taxon>
        <taxon>Trifolieae</taxon>
        <taxon>Trifolium</taxon>
    </lineage>
</organism>
<keyword evidence="3" id="KW-1185">Reference proteome</keyword>
<feature type="compositionally biased region" description="Low complexity" evidence="1">
    <location>
        <begin position="1"/>
        <end position="14"/>
    </location>
</feature>
<reference evidence="2 3" key="1">
    <citation type="journal article" date="2018" name="Front. Plant Sci.">
        <title>Red Clover (Trifolium pratense) and Zigzag Clover (T. medium) - A Picture of Genomic Similarities and Differences.</title>
        <authorList>
            <person name="Dluhosova J."/>
            <person name="Istvanek J."/>
            <person name="Nedelnik J."/>
            <person name="Repkova J."/>
        </authorList>
    </citation>
    <scope>NUCLEOTIDE SEQUENCE [LARGE SCALE GENOMIC DNA]</scope>
    <source>
        <strain evidence="3">cv. 10/8</strain>
        <tissue evidence="2">Leaf</tissue>
    </source>
</reference>
<feature type="region of interest" description="Disordered" evidence="1">
    <location>
        <begin position="1"/>
        <end position="53"/>
    </location>
</feature>
<feature type="non-terminal residue" evidence="2">
    <location>
        <position position="53"/>
    </location>
</feature>